<gene>
    <name evidence="3" type="ORF">PCOR1329_LOCUS21389</name>
</gene>
<comment type="caution">
    <text evidence="3">The sequence shown here is derived from an EMBL/GenBank/DDBJ whole genome shotgun (WGS) entry which is preliminary data.</text>
</comment>
<evidence type="ECO:0000256" key="2">
    <source>
        <dbReference type="SAM" id="SignalP"/>
    </source>
</evidence>
<feature type="region of interest" description="Disordered" evidence="1">
    <location>
        <begin position="16"/>
        <end position="100"/>
    </location>
</feature>
<feature type="chain" id="PRO_5046177040" evidence="2">
    <location>
        <begin position="19"/>
        <end position="100"/>
    </location>
</feature>
<proteinExistence type="predicted"/>
<feature type="non-terminal residue" evidence="3">
    <location>
        <position position="1"/>
    </location>
</feature>
<evidence type="ECO:0000256" key="1">
    <source>
        <dbReference type="SAM" id="MobiDB-lite"/>
    </source>
</evidence>
<dbReference type="EMBL" id="CAUYUJ010007037">
    <property type="protein sequence ID" value="CAK0819391.1"/>
    <property type="molecule type" value="Genomic_DNA"/>
</dbReference>
<accession>A0ABN9RKI5</accession>
<name>A0ABN9RKI5_9DINO</name>
<dbReference type="Proteomes" id="UP001189429">
    <property type="component" value="Unassembled WGS sequence"/>
</dbReference>
<sequence length="100" mass="9985">LLFLPLPFCSCFAPSCSCGPRPRPLPPARGRGPADPRPRRGAAGDLGRRGRRAVGAAPDPEAPPRAPGGVPRGDGELPEGRVPVAAAGPAVHGCPAGPSS</sequence>
<reference evidence="3" key="1">
    <citation type="submission" date="2023-10" db="EMBL/GenBank/DDBJ databases">
        <authorList>
            <person name="Chen Y."/>
            <person name="Shah S."/>
            <person name="Dougan E. K."/>
            <person name="Thang M."/>
            <person name="Chan C."/>
        </authorList>
    </citation>
    <scope>NUCLEOTIDE SEQUENCE [LARGE SCALE GENOMIC DNA]</scope>
</reference>
<keyword evidence="4" id="KW-1185">Reference proteome</keyword>
<protein>
    <submittedName>
        <fullName evidence="3">Uncharacterized protein</fullName>
    </submittedName>
</protein>
<feature type="signal peptide" evidence="2">
    <location>
        <begin position="1"/>
        <end position="18"/>
    </location>
</feature>
<keyword evidence="2" id="KW-0732">Signal</keyword>
<organism evidence="3 4">
    <name type="scientific">Prorocentrum cordatum</name>
    <dbReference type="NCBI Taxonomy" id="2364126"/>
    <lineage>
        <taxon>Eukaryota</taxon>
        <taxon>Sar</taxon>
        <taxon>Alveolata</taxon>
        <taxon>Dinophyceae</taxon>
        <taxon>Prorocentrales</taxon>
        <taxon>Prorocentraceae</taxon>
        <taxon>Prorocentrum</taxon>
    </lineage>
</organism>
<evidence type="ECO:0000313" key="3">
    <source>
        <dbReference type="EMBL" id="CAK0819391.1"/>
    </source>
</evidence>
<feature type="compositionally biased region" description="Low complexity" evidence="1">
    <location>
        <begin position="80"/>
        <end position="100"/>
    </location>
</feature>
<evidence type="ECO:0000313" key="4">
    <source>
        <dbReference type="Proteomes" id="UP001189429"/>
    </source>
</evidence>
<feature type="non-terminal residue" evidence="3">
    <location>
        <position position="100"/>
    </location>
</feature>